<dbReference type="EMBL" id="CP021434">
    <property type="protein sequence ID" value="ARU61050.1"/>
    <property type="molecule type" value="Genomic_DNA"/>
</dbReference>
<dbReference type="Proteomes" id="UP000195437">
    <property type="component" value="Chromosome"/>
</dbReference>
<reference evidence="2" key="1">
    <citation type="submission" date="2017-05" db="EMBL/GenBank/DDBJ databases">
        <authorList>
            <person name="Sung H."/>
        </authorList>
    </citation>
    <scope>NUCLEOTIDE SEQUENCE [LARGE SCALE GENOMIC DNA]</scope>
    <source>
        <strain evidence="2">AR23208</strain>
    </source>
</reference>
<dbReference type="PANTHER" id="PTHR34547:SF1">
    <property type="entry name" value="YACP-LIKE NYN DOMAIN PROTEIN"/>
    <property type="match status" value="1"/>
</dbReference>
<gene>
    <name evidence="1" type="ORF">CBW65_08235</name>
</gene>
<dbReference type="KEGG" id="tum:CBW65_08235"/>
<evidence type="ECO:0000313" key="2">
    <source>
        <dbReference type="Proteomes" id="UP000195437"/>
    </source>
</evidence>
<protein>
    <submittedName>
        <fullName evidence="1">RNA-binding protein</fullName>
    </submittedName>
</protein>
<dbReference type="AlphaFoldDB" id="A0A1Y0IL83"/>
<proteinExistence type="predicted"/>
<evidence type="ECO:0000313" key="1">
    <source>
        <dbReference type="EMBL" id="ARU61050.1"/>
    </source>
</evidence>
<dbReference type="Pfam" id="PF05991">
    <property type="entry name" value="NYN_YacP"/>
    <property type="match status" value="1"/>
</dbReference>
<dbReference type="InterPro" id="IPR010298">
    <property type="entry name" value="YacP-like"/>
</dbReference>
<keyword evidence="2" id="KW-1185">Reference proteome</keyword>
<organism evidence="1 2">
    <name type="scientific">Tumebacillus avium</name>
    <dbReference type="NCBI Taxonomy" id="1903704"/>
    <lineage>
        <taxon>Bacteria</taxon>
        <taxon>Bacillati</taxon>
        <taxon>Bacillota</taxon>
        <taxon>Bacilli</taxon>
        <taxon>Bacillales</taxon>
        <taxon>Alicyclobacillaceae</taxon>
        <taxon>Tumebacillus</taxon>
    </lineage>
</organism>
<name>A0A1Y0IL83_9BACL</name>
<sequence>MREVLIVDGYNIIGDWPELRDLKYERLEAARDKLVDDLKEYKAFTGREVIIVFDAHLASGGQTEEVISGIKILYSKHEETADELIERLVYELLREKVRMHIYVATGDYVEQQVTFGGGALRITARELKTDVKNAKRQIRENVEKRNNTRNVIDDHLSPQVREMFEKWRRG</sequence>
<dbReference type="CDD" id="cd10912">
    <property type="entry name" value="PIN_YacP-like"/>
    <property type="match status" value="1"/>
</dbReference>
<dbReference type="OrthoDB" id="9792160at2"/>
<dbReference type="PANTHER" id="PTHR34547">
    <property type="entry name" value="YACP-LIKE NYN DOMAIN PROTEIN"/>
    <property type="match status" value="1"/>
</dbReference>
<dbReference type="RefSeq" id="WP_087456434.1">
    <property type="nucleotide sequence ID" value="NZ_CP021434.1"/>
</dbReference>
<accession>A0A1Y0IL83</accession>